<reference evidence="2 3" key="1">
    <citation type="journal article" date="2005" name="Science">
        <title>Genome of the host-cell transforming parasite Theileria annulata compared with T. parva.</title>
        <authorList>
            <person name="Pain A."/>
            <person name="Renauld H."/>
            <person name="Berriman M."/>
            <person name="Murphy L."/>
            <person name="Yeats C.A."/>
            <person name="Weir W."/>
            <person name="Kerhornou A."/>
            <person name="Aslett M."/>
            <person name="Bishop R."/>
            <person name="Bouchier C."/>
            <person name="Cochet M."/>
            <person name="Coulson R.M.R."/>
            <person name="Cronin A."/>
            <person name="de Villiers E.P."/>
            <person name="Fraser A."/>
            <person name="Fosker N."/>
            <person name="Gardner M."/>
            <person name="Goble A."/>
            <person name="Griffiths-Jones S."/>
            <person name="Harris D.E."/>
            <person name="Katzer F."/>
            <person name="Larke N."/>
            <person name="Lord A."/>
            <person name="Maser P."/>
            <person name="McKellar S."/>
            <person name="Mooney P."/>
            <person name="Morton F."/>
            <person name="Nene V."/>
            <person name="O'Neil S."/>
            <person name="Price C."/>
            <person name="Quail M.A."/>
            <person name="Rabbinowitsch E."/>
            <person name="Rawlings N.D."/>
            <person name="Rutter S."/>
            <person name="Saunders D."/>
            <person name="Seeger K."/>
            <person name="Shah T."/>
            <person name="Squares R."/>
            <person name="Squares S."/>
            <person name="Tivey A."/>
            <person name="Walker A.R."/>
            <person name="Woodward J."/>
            <person name="Dobbelaere D.A.E."/>
            <person name="Langsley G."/>
            <person name="Rajandream M.A."/>
            <person name="McKeever D."/>
            <person name="Shiels B."/>
            <person name="Tait A."/>
            <person name="Barrell B.G."/>
            <person name="Hall N."/>
        </authorList>
    </citation>
    <scope>NUCLEOTIDE SEQUENCE [LARGE SCALE GENOMIC DNA]</scope>
    <source>
        <strain evidence="3">Ankara</strain>
    </source>
</reference>
<dbReference type="EMBL" id="CR940348">
    <property type="protein sequence ID" value="CAI74800.1"/>
    <property type="molecule type" value="Genomic_DNA"/>
</dbReference>
<proteinExistence type="predicted"/>
<dbReference type="RefSeq" id="XP_952532.1">
    <property type="nucleotide sequence ID" value="XM_947439.1"/>
</dbReference>
<feature type="compositionally biased region" description="Basic and acidic residues" evidence="1">
    <location>
        <begin position="16"/>
        <end position="28"/>
    </location>
</feature>
<feature type="compositionally biased region" description="Polar residues" evidence="1">
    <location>
        <begin position="1"/>
        <end position="10"/>
    </location>
</feature>
<name>Q4UDN9_THEAN</name>
<accession>Q4UDN9</accession>
<dbReference type="InParanoid" id="Q4UDN9"/>
<dbReference type="AlphaFoldDB" id="Q4UDN9"/>
<sequence>MEIEMQSGSSDFGDFEETHPRKNSDFVPRKKLWNSNSINSEPRGSVSRISKSRESENDDDFEFLITKSQTAKKIIKLNSNSFVRHNYRNSHEGYQCSYRGKMEDYRSNFENINNQNNYSKYNTSKSCERNAESTLNRRKWEEKDYNKRGHPGLERKIDFDPFMSGSNSEADLASVHEDDVYSYQNNVRHPNHDFPNQHLTPVRYSGDTVYPKRRYIILAKIKGFFKFVGFEPKIEEKLVSNYTDYYLHSKSRARLLSNQQPPGDLDTETNGEIKTGVNDFENSELNSRNISDSAFRFPVKNARRPKKRINFSRLRFRRSNKPVLKCNKTGKPIKLHSFPD</sequence>
<dbReference type="GeneID" id="3862424"/>
<evidence type="ECO:0000256" key="1">
    <source>
        <dbReference type="SAM" id="MobiDB-lite"/>
    </source>
</evidence>
<organism evidence="2 3">
    <name type="scientific">Theileria annulata</name>
    <dbReference type="NCBI Taxonomy" id="5874"/>
    <lineage>
        <taxon>Eukaryota</taxon>
        <taxon>Sar</taxon>
        <taxon>Alveolata</taxon>
        <taxon>Apicomplexa</taxon>
        <taxon>Aconoidasida</taxon>
        <taxon>Piroplasmida</taxon>
        <taxon>Theileriidae</taxon>
        <taxon>Theileria</taxon>
    </lineage>
</organism>
<evidence type="ECO:0000313" key="3">
    <source>
        <dbReference type="Proteomes" id="UP000001950"/>
    </source>
</evidence>
<dbReference type="Proteomes" id="UP000001950">
    <property type="component" value="Chromosome 2"/>
</dbReference>
<evidence type="ECO:0000313" key="2">
    <source>
        <dbReference type="EMBL" id="CAI74800.1"/>
    </source>
</evidence>
<feature type="region of interest" description="Disordered" evidence="1">
    <location>
        <begin position="1"/>
        <end position="53"/>
    </location>
</feature>
<keyword evidence="3" id="KW-1185">Reference proteome</keyword>
<gene>
    <name evidence="2" type="ORF">TA11785</name>
</gene>
<feature type="compositionally biased region" description="Polar residues" evidence="1">
    <location>
        <begin position="33"/>
        <end position="42"/>
    </location>
</feature>
<dbReference type="eggNOG" id="ENOG502TN63">
    <property type="taxonomic scope" value="Eukaryota"/>
</dbReference>
<dbReference type="OMA" id="INSEPRG"/>
<protein>
    <submittedName>
        <fullName evidence="2">Uncharacterized protein</fullName>
    </submittedName>
</protein>
<dbReference type="OrthoDB" id="10509138at2759"/>
<dbReference type="VEuPathDB" id="PiroplasmaDB:TA11785"/>
<dbReference type="KEGG" id="tan:TA11785"/>